<dbReference type="SUPFAM" id="SSF55681">
    <property type="entry name" value="Class II aaRS and biotin synthetases"/>
    <property type="match status" value="1"/>
</dbReference>
<organism evidence="9 10">
    <name type="scientific">Nonomuraea mangrovi</name>
    <dbReference type="NCBI Taxonomy" id="2316207"/>
    <lineage>
        <taxon>Bacteria</taxon>
        <taxon>Bacillati</taxon>
        <taxon>Actinomycetota</taxon>
        <taxon>Actinomycetes</taxon>
        <taxon>Streptosporangiales</taxon>
        <taxon>Streptosporangiaceae</taxon>
        <taxon>Nonomuraea</taxon>
    </lineage>
</organism>
<evidence type="ECO:0000256" key="2">
    <source>
        <dbReference type="ARBA" id="ARBA00022598"/>
    </source>
</evidence>
<dbReference type="RefSeq" id="WP_379574831.1">
    <property type="nucleotide sequence ID" value="NZ_JBHUFV010000036.1"/>
</dbReference>
<dbReference type="Gene3D" id="3.30.930.10">
    <property type="entry name" value="Bira Bifunctional Protein, Domain 2"/>
    <property type="match status" value="1"/>
</dbReference>
<comment type="similarity">
    <text evidence="1">Belongs to the class-II aminoacyl-tRNA synthetase family.</text>
</comment>
<evidence type="ECO:0000313" key="9">
    <source>
        <dbReference type="EMBL" id="MFD1934739.1"/>
    </source>
</evidence>
<evidence type="ECO:0000256" key="5">
    <source>
        <dbReference type="ARBA" id="ARBA00022917"/>
    </source>
</evidence>
<feature type="compositionally biased region" description="Pro residues" evidence="7">
    <location>
        <begin position="392"/>
        <end position="406"/>
    </location>
</feature>
<sequence>MSSPVLTVPSHVLDAGELARALTVRDLSDPSQGPHAIQLVVDTLVRALEASWRNDVRVVRAHPLVPVEDNYERLGYPPDAVTRDARYTRYASETCMLRSHTSAAIPPALRGLAAQNTAGGGYGWRDVLLACPGLVYRRDVVDRIHTGTPHQLDLWRIVTGRPMDAGDLEEMIAAVVGSILPGLPYRTIPASHPYTADGRQIDVRVGEEWIEIAECGLASRRVLEGAGLDATVSGLAMGLGLDRLLMLRKRIPDIRLLTAADARIAGQMLDLDPYRPVSKHPPISRDLSVAVPADADAETLGGAVRDALGPHADAIEEIRVVSETSIGDLPPAAVERLGARPGHKNVLLRIVLRDPARTLSDEEANALRDHVYAAVHQGTAHQWAAPDATHVIPPPAASPGTPPPPATRSATHVIPPPAASPGTPPATRPA</sequence>
<dbReference type="Pfam" id="PF01409">
    <property type="entry name" value="tRNA-synt_2d"/>
    <property type="match status" value="1"/>
</dbReference>
<dbReference type="Gene3D" id="3.30.70.380">
    <property type="entry name" value="Ferrodoxin-fold anticodon-binding domain"/>
    <property type="match status" value="1"/>
</dbReference>
<evidence type="ECO:0000256" key="4">
    <source>
        <dbReference type="ARBA" id="ARBA00022840"/>
    </source>
</evidence>
<gene>
    <name evidence="9" type="ORF">ACFSKW_25015</name>
</gene>
<evidence type="ECO:0000256" key="3">
    <source>
        <dbReference type="ARBA" id="ARBA00022741"/>
    </source>
</evidence>
<proteinExistence type="inferred from homology"/>
<dbReference type="InterPro" id="IPR002319">
    <property type="entry name" value="Phenylalanyl-tRNA_Synthase"/>
</dbReference>
<dbReference type="InterPro" id="IPR036690">
    <property type="entry name" value="Fdx_antiC-bd_sf"/>
</dbReference>
<name>A0ABW4T2M2_9ACTN</name>
<evidence type="ECO:0000256" key="1">
    <source>
        <dbReference type="ARBA" id="ARBA00008226"/>
    </source>
</evidence>
<dbReference type="PROSITE" id="PS51447">
    <property type="entry name" value="FDX_ACB"/>
    <property type="match status" value="1"/>
</dbReference>
<evidence type="ECO:0000256" key="6">
    <source>
        <dbReference type="ARBA" id="ARBA00023146"/>
    </source>
</evidence>
<dbReference type="InterPro" id="IPR045864">
    <property type="entry name" value="aa-tRNA-synth_II/BPL/LPL"/>
</dbReference>
<keyword evidence="4" id="KW-0067">ATP-binding</keyword>
<evidence type="ECO:0000256" key="7">
    <source>
        <dbReference type="SAM" id="MobiDB-lite"/>
    </source>
</evidence>
<keyword evidence="2" id="KW-0436">Ligase</keyword>
<keyword evidence="3" id="KW-0547">Nucleotide-binding</keyword>
<dbReference type="SUPFAM" id="SSF54991">
    <property type="entry name" value="Anticodon-binding domain of PheRS"/>
    <property type="match status" value="1"/>
</dbReference>
<keyword evidence="5" id="KW-0648">Protein biosynthesis</keyword>
<protein>
    <recommendedName>
        <fullName evidence="8">FDX-ACB domain-containing protein</fullName>
    </recommendedName>
</protein>
<evidence type="ECO:0000313" key="10">
    <source>
        <dbReference type="Proteomes" id="UP001597368"/>
    </source>
</evidence>
<dbReference type="EMBL" id="JBHUFV010000036">
    <property type="protein sequence ID" value="MFD1934739.1"/>
    <property type="molecule type" value="Genomic_DNA"/>
</dbReference>
<dbReference type="Proteomes" id="UP001597368">
    <property type="component" value="Unassembled WGS sequence"/>
</dbReference>
<feature type="domain" description="FDX-ACB" evidence="8">
    <location>
        <begin position="278"/>
        <end position="384"/>
    </location>
</feature>
<reference evidence="10" key="1">
    <citation type="journal article" date="2019" name="Int. J. Syst. Evol. Microbiol.">
        <title>The Global Catalogue of Microorganisms (GCM) 10K type strain sequencing project: providing services to taxonomists for standard genome sequencing and annotation.</title>
        <authorList>
            <consortium name="The Broad Institute Genomics Platform"/>
            <consortium name="The Broad Institute Genome Sequencing Center for Infectious Disease"/>
            <person name="Wu L."/>
            <person name="Ma J."/>
        </authorList>
    </citation>
    <scope>NUCLEOTIDE SEQUENCE [LARGE SCALE GENOMIC DNA]</scope>
    <source>
        <strain evidence="10">ICMP 6774ER</strain>
    </source>
</reference>
<accession>A0ABW4T2M2</accession>
<evidence type="ECO:0000259" key="8">
    <source>
        <dbReference type="PROSITE" id="PS51447"/>
    </source>
</evidence>
<dbReference type="SMART" id="SM00896">
    <property type="entry name" value="FDX-ACB"/>
    <property type="match status" value="1"/>
</dbReference>
<feature type="compositionally biased region" description="Pro residues" evidence="7">
    <location>
        <begin position="414"/>
        <end position="430"/>
    </location>
</feature>
<dbReference type="Pfam" id="PF03147">
    <property type="entry name" value="FDX-ACB"/>
    <property type="match status" value="1"/>
</dbReference>
<feature type="region of interest" description="Disordered" evidence="7">
    <location>
        <begin position="389"/>
        <end position="430"/>
    </location>
</feature>
<keyword evidence="6" id="KW-0030">Aminoacyl-tRNA synthetase</keyword>
<dbReference type="InterPro" id="IPR005121">
    <property type="entry name" value="Fdx_antiC-bd"/>
</dbReference>
<keyword evidence="10" id="KW-1185">Reference proteome</keyword>
<comment type="caution">
    <text evidence="9">The sequence shown here is derived from an EMBL/GenBank/DDBJ whole genome shotgun (WGS) entry which is preliminary data.</text>
</comment>